<proteinExistence type="predicted"/>
<dbReference type="EMBL" id="CVRI01000054">
    <property type="protein sequence ID" value="CRL00625.1"/>
    <property type="molecule type" value="Genomic_DNA"/>
</dbReference>
<reference evidence="1 2" key="1">
    <citation type="submission" date="2015-04" db="EMBL/GenBank/DDBJ databases">
        <authorList>
            <person name="Syromyatnikov M.Y."/>
            <person name="Popov V.N."/>
        </authorList>
    </citation>
    <scope>NUCLEOTIDE SEQUENCE [LARGE SCALE GENOMIC DNA]</scope>
</reference>
<protein>
    <submittedName>
        <fullName evidence="1">CLUMA_CG013885, isoform A</fullName>
    </submittedName>
</protein>
<dbReference type="Proteomes" id="UP000183832">
    <property type="component" value="Unassembled WGS sequence"/>
</dbReference>
<evidence type="ECO:0000313" key="1">
    <source>
        <dbReference type="EMBL" id="CRL00625.1"/>
    </source>
</evidence>
<keyword evidence="2" id="KW-1185">Reference proteome</keyword>
<sequence length="94" mass="11153">MHVDVVRHMMGYLWVHQDKRSERKKIHVISRMVRNAIDLCANFAYHHQQLSNVFFYISFSLTLYQPIMRNNNNNLAMAILQMSMGNDENTLNIL</sequence>
<gene>
    <name evidence="1" type="ORF">CLUMA_CG013885</name>
</gene>
<evidence type="ECO:0000313" key="2">
    <source>
        <dbReference type="Proteomes" id="UP000183832"/>
    </source>
</evidence>
<dbReference type="AlphaFoldDB" id="A0A1J1IQ44"/>
<name>A0A1J1IQ44_9DIPT</name>
<accession>A0A1J1IQ44</accession>
<organism evidence="1 2">
    <name type="scientific">Clunio marinus</name>
    <dbReference type="NCBI Taxonomy" id="568069"/>
    <lineage>
        <taxon>Eukaryota</taxon>
        <taxon>Metazoa</taxon>
        <taxon>Ecdysozoa</taxon>
        <taxon>Arthropoda</taxon>
        <taxon>Hexapoda</taxon>
        <taxon>Insecta</taxon>
        <taxon>Pterygota</taxon>
        <taxon>Neoptera</taxon>
        <taxon>Endopterygota</taxon>
        <taxon>Diptera</taxon>
        <taxon>Nematocera</taxon>
        <taxon>Chironomoidea</taxon>
        <taxon>Chironomidae</taxon>
        <taxon>Clunio</taxon>
    </lineage>
</organism>